<evidence type="ECO:0000313" key="2">
    <source>
        <dbReference type="Proteomes" id="UP001457282"/>
    </source>
</evidence>
<dbReference type="PANTHER" id="PTHR35987">
    <property type="entry name" value="PROTEIN PLASTID REDOX INSENSITIVE 2, CHLOROPLASTIC-RELATED"/>
    <property type="match status" value="1"/>
</dbReference>
<dbReference type="AlphaFoldDB" id="A0AAW1XH47"/>
<keyword evidence="2" id="KW-1185">Reference proteome</keyword>
<dbReference type="PANTHER" id="PTHR35987:SF3">
    <property type="entry name" value="PROTEIN PLASTID REDOX INSENSITIVE 2-LIKE ISOFORM X1"/>
    <property type="match status" value="1"/>
</dbReference>
<proteinExistence type="predicted"/>
<dbReference type="InterPro" id="IPR039349">
    <property type="entry name" value="PRIN2"/>
</dbReference>
<gene>
    <name evidence="1" type="ORF">M0R45_022645</name>
</gene>
<dbReference type="GO" id="GO:0010468">
    <property type="term" value="P:regulation of gene expression"/>
    <property type="evidence" value="ECO:0007669"/>
    <property type="project" value="InterPro"/>
</dbReference>
<accession>A0AAW1XH47</accession>
<reference evidence="1 2" key="1">
    <citation type="journal article" date="2023" name="G3 (Bethesda)">
        <title>A chromosome-length genome assembly and annotation of blackberry (Rubus argutus, cv. 'Hillquist').</title>
        <authorList>
            <person name="Bruna T."/>
            <person name="Aryal R."/>
            <person name="Dudchenko O."/>
            <person name="Sargent D.J."/>
            <person name="Mead D."/>
            <person name="Buti M."/>
            <person name="Cavallini A."/>
            <person name="Hytonen T."/>
            <person name="Andres J."/>
            <person name="Pham M."/>
            <person name="Weisz D."/>
            <person name="Mascagni F."/>
            <person name="Usai G."/>
            <person name="Natali L."/>
            <person name="Bassil N."/>
            <person name="Fernandez G.E."/>
            <person name="Lomsadze A."/>
            <person name="Armour M."/>
            <person name="Olukolu B."/>
            <person name="Poorten T."/>
            <person name="Britton C."/>
            <person name="Davik J."/>
            <person name="Ashrafi H."/>
            <person name="Aiden E.L."/>
            <person name="Borodovsky M."/>
            <person name="Worthington M."/>
        </authorList>
    </citation>
    <scope>NUCLEOTIDE SEQUENCE [LARGE SCALE GENOMIC DNA]</scope>
    <source>
        <strain evidence="1">PI 553951</strain>
    </source>
</reference>
<protein>
    <submittedName>
        <fullName evidence="1">Uncharacterized protein</fullName>
    </submittedName>
</protein>
<evidence type="ECO:0000313" key="1">
    <source>
        <dbReference type="EMBL" id="KAK9935546.1"/>
    </source>
</evidence>
<name>A0AAW1XH47_RUBAR</name>
<dbReference type="Proteomes" id="UP001457282">
    <property type="component" value="Unassembled WGS sequence"/>
</dbReference>
<sequence length="168" mass="18603">MALHGFCGPLISSPSLTPARTPTSTMVIHSCPPTVWVNAKIRNTTTKPLSATASTPQKYMYPDPIPEFAESETHKFRAELSRKLLKDKATFGDDFNSVIDVCTQIFSEFLLKEYGGPGTLLVDPFTDMLVALKEKELPGAPLAARASLLWAQNYLDQDWDVWNSNSPK</sequence>
<dbReference type="EMBL" id="JBEDUW010000004">
    <property type="protein sequence ID" value="KAK9935546.1"/>
    <property type="molecule type" value="Genomic_DNA"/>
</dbReference>
<comment type="caution">
    <text evidence="1">The sequence shown here is derived from an EMBL/GenBank/DDBJ whole genome shotgun (WGS) entry which is preliminary data.</text>
</comment>
<organism evidence="1 2">
    <name type="scientific">Rubus argutus</name>
    <name type="common">Southern blackberry</name>
    <dbReference type="NCBI Taxonomy" id="59490"/>
    <lineage>
        <taxon>Eukaryota</taxon>
        <taxon>Viridiplantae</taxon>
        <taxon>Streptophyta</taxon>
        <taxon>Embryophyta</taxon>
        <taxon>Tracheophyta</taxon>
        <taxon>Spermatophyta</taxon>
        <taxon>Magnoliopsida</taxon>
        <taxon>eudicotyledons</taxon>
        <taxon>Gunneridae</taxon>
        <taxon>Pentapetalae</taxon>
        <taxon>rosids</taxon>
        <taxon>fabids</taxon>
        <taxon>Rosales</taxon>
        <taxon>Rosaceae</taxon>
        <taxon>Rosoideae</taxon>
        <taxon>Rosoideae incertae sedis</taxon>
        <taxon>Rubus</taxon>
    </lineage>
</organism>